<dbReference type="SUPFAM" id="SSF52540">
    <property type="entry name" value="P-loop containing nucleoside triphosphate hydrolases"/>
    <property type="match status" value="1"/>
</dbReference>
<dbReference type="SMART" id="SM00220">
    <property type="entry name" value="S_TKc"/>
    <property type="match status" value="1"/>
</dbReference>
<keyword evidence="4 5" id="KW-0067">ATP-binding</keyword>
<dbReference type="EMBL" id="JAXIVS010000003">
    <property type="protein sequence ID" value="MDY7226956.1"/>
    <property type="molecule type" value="Genomic_DNA"/>
</dbReference>
<evidence type="ECO:0000313" key="8">
    <source>
        <dbReference type="EMBL" id="MDY7226956.1"/>
    </source>
</evidence>
<dbReference type="InterPro" id="IPR005532">
    <property type="entry name" value="SUMF_dom"/>
</dbReference>
<dbReference type="GO" id="GO:0016301">
    <property type="term" value="F:kinase activity"/>
    <property type="evidence" value="ECO:0007669"/>
    <property type="project" value="UniProtKB-KW"/>
</dbReference>
<keyword evidence="9" id="KW-1185">Reference proteome</keyword>
<protein>
    <submittedName>
        <fullName evidence="8">Protein kinase</fullName>
    </submittedName>
</protein>
<feature type="transmembrane region" description="Helical" evidence="6">
    <location>
        <begin position="709"/>
        <end position="731"/>
    </location>
</feature>
<dbReference type="PROSITE" id="PS00108">
    <property type="entry name" value="PROTEIN_KINASE_ST"/>
    <property type="match status" value="1"/>
</dbReference>
<dbReference type="Gene3D" id="3.90.1580.10">
    <property type="entry name" value="paralog of FGE (formylglycine-generating enzyme)"/>
    <property type="match status" value="1"/>
</dbReference>
<dbReference type="Gene3D" id="1.10.510.10">
    <property type="entry name" value="Transferase(Phosphotransferase) domain 1"/>
    <property type="match status" value="1"/>
</dbReference>
<evidence type="ECO:0000313" key="9">
    <source>
        <dbReference type="Proteomes" id="UP001291309"/>
    </source>
</evidence>
<evidence type="ECO:0000256" key="2">
    <source>
        <dbReference type="ARBA" id="ARBA00022741"/>
    </source>
</evidence>
<keyword evidence="6" id="KW-0472">Membrane</keyword>
<sequence>MRKLAVSKAPPEDGPLAAGSRVDGFRVVRLLGQGASGRVYLAQDLLLGRLVALKVLQPEVLGPESADRLLEEARTTARFSHPHIVTVLEVGTFGTQPYLALEYLEGETLRQRMTRERLPVSEVLRVGRAIADALAEAHRHGIVHADLKPENVLLPKDGRLRVVDFGLARHAGASVGAASGTPAYMSPERWRGAPPAPAMDVWSLGVLLHELLEGRRPVDDADLATFAFSPRALPGPAQALSAAPLVRDCLALSPTARPAAEEVARSLAALLEPESPRQGDTARPPFCGLRAFTEADAEEFSGREAEVDALVERLRNEMAVALVGPSGIGKSSLLHAGLVPRLRQLAPWTVVTLRPGRRPLQRLAEVLGLEPGTAARLSDSPGAIVEALHARAPGPALLALDAFEEAFTLATLEEAQALARCLAAVAASNLGWRVLVALRDDYLGHFARLEPLRPFLGGAFVVGPLSAAALGEAITGPLRRVGYATDEPELVARIVVDVRAQPVGLPLLQATCAALWERRDSERRLLRASVYQELGGVAGALAAQGRQLLGQLPADEVRTVRALLLQLLTPESTRRPRQRAELLEELGPGAGRQLDALLAHRLVVASRDVQTDEAVVELAHEALATAWPELARWREESREEHLLVQEIDQAAALWDRRGRRDEETWGGDALAQALRRVEDWKVPLASRSRAFLEAARQHEQRQALRRRTVLAGTVIVLALVAVAGILAALAFRQKQLEAVSQQAEIRLAAADVGDFDLVLELYDFDPRTLAWTRVRATGPLEWTLAPVEGLGAGKEYDAGSLQRGSGRVDGQGAWRERVEAPSRGAWLTVERGGCPPSQVRLRRLPGYEQRAQRREVHVPVPTCAASRSGLIAVPAGTYWRPAEKAEDELRIKVEAFSIDGTEVTNGQFRLFQEGILPLSGDERMVAPAHPLYVLAHAPESPATGFDAFTAEAFCRFMGKHLPAFDEWKKAARGGEFLDAREEVANPNPRRQTVWGEDRAEPPANLQGKDAFPTVAPIGSFPEDRSPYGVLDMAGNVAEWTSTPATEGPYRGLRMLVGGRWDGPVEVGQHRLRWTNNLPPRRFEFGIGVRCVERSR</sequence>
<dbReference type="InterPro" id="IPR011009">
    <property type="entry name" value="Kinase-like_dom_sf"/>
</dbReference>
<evidence type="ECO:0000256" key="1">
    <source>
        <dbReference type="ARBA" id="ARBA00022679"/>
    </source>
</evidence>
<evidence type="ECO:0000256" key="4">
    <source>
        <dbReference type="ARBA" id="ARBA00022840"/>
    </source>
</evidence>
<dbReference type="SUPFAM" id="SSF56436">
    <property type="entry name" value="C-type lectin-like"/>
    <property type="match status" value="1"/>
</dbReference>
<feature type="domain" description="Protein kinase" evidence="7">
    <location>
        <begin position="25"/>
        <end position="271"/>
    </location>
</feature>
<keyword evidence="3 8" id="KW-0418">Kinase</keyword>
<keyword evidence="2 5" id="KW-0547">Nucleotide-binding</keyword>
<dbReference type="InterPro" id="IPR008271">
    <property type="entry name" value="Ser/Thr_kinase_AS"/>
</dbReference>
<dbReference type="RefSeq" id="WP_321545676.1">
    <property type="nucleotide sequence ID" value="NZ_JAXIVS010000003.1"/>
</dbReference>
<dbReference type="Pfam" id="PF00069">
    <property type="entry name" value="Pkinase"/>
    <property type="match status" value="1"/>
</dbReference>
<dbReference type="InterPro" id="IPR000719">
    <property type="entry name" value="Prot_kinase_dom"/>
</dbReference>
<keyword evidence="6" id="KW-1133">Transmembrane helix</keyword>
<dbReference type="SUPFAM" id="SSF56112">
    <property type="entry name" value="Protein kinase-like (PK-like)"/>
    <property type="match status" value="1"/>
</dbReference>
<dbReference type="InterPro" id="IPR027417">
    <property type="entry name" value="P-loop_NTPase"/>
</dbReference>
<reference evidence="8 9" key="1">
    <citation type="submission" date="2023-12" db="EMBL/GenBank/DDBJ databases">
        <title>the genome sequence of Hyalangium sp. s54d21.</title>
        <authorList>
            <person name="Zhang X."/>
        </authorList>
    </citation>
    <scope>NUCLEOTIDE SEQUENCE [LARGE SCALE GENOMIC DNA]</scope>
    <source>
        <strain evidence="9">s54d21</strain>
    </source>
</reference>
<dbReference type="Gene3D" id="3.40.50.300">
    <property type="entry name" value="P-loop containing nucleotide triphosphate hydrolases"/>
    <property type="match status" value="1"/>
</dbReference>
<dbReference type="InterPro" id="IPR017441">
    <property type="entry name" value="Protein_kinase_ATP_BS"/>
</dbReference>
<dbReference type="Pfam" id="PF03781">
    <property type="entry name" value="FGE-sulfatase"/>
    <property type="match status" value="1"/>
</dbReference>
<evidence type="ECO:0000256" key="3">
    <source>
        <dbReference type="ARBA" id="ARBA00022777"/>
    </source>
</evidence>
<dbReference type="InterPro" id="IPR049052">
    <property type="entry name" value="nSTAND1"/>
</dbReference>
<dbReference type="Gene3D" id="3.30.200.20">
    <property type="entry name" value="Phosphorylase Kinase, domain 1"/>
    <property type="match status" value="1"/>
</dbReference>
<evidence type="ECO:0000256" key="6">
    <source>
        <dbReference type="SAM" id="Phobius"/>
    </source>
</evidence>
<dbReference type="PROSITE" id="PS00107">
    <property type="entry name" value="PROTEIN_KINASE_ATP"/>
    <property type="match status" value="1"/>
</dbReference>
<name>A0ABU5H0H3_9BACT</name>
<dbReference type="Pfam" id="PF20703">
    <property type="entry name" value="nSTAND1"/>
    <property type="match status" value="1"/>
</dbReference>
<keyword evidence="1" id="KW-0808">Transferase</keyword>
<dbReference type="PANTHER" id="PTHR43289">
    <property type="entry name" value="MITOGEN-ACTIVATED PROTEIN KINASE KINASE KINASE 20-RELATED"/>
    <property type="match status" value="1"/>
</dbReference>
<comment type="caution">
    <text evidence="8">The sequence shown here is derived from an EMBL/GenBank/DDBJ whole genome shotgun (WGS) entry which is preliminary data.</text>
</comment>
<evidence type="ECO:0000256" key="5">
    <source>
        <dbReference type="PROSITE-ProRule" id="PRU10141"/>
    </source>
</evidence>
<gene>
    <name evidence="8" type="ORF">SYV04_11170</name>
</gene>
<keyword evidence="6" id="KW-0812">Transmembrane</keyword>
<dbReference type="CDD" id="cd14014">
    <property type="entry name" value="STKc_PknB_like"/>
    <property type="match status" value="1"/>
</dbReference>
<organism evidence="8 9">
    <name type="scientific">Hyalangium rubrum</name>
    <dbReference type="NCBI Taxonomy" id="3103134"/>
    <lineage>
        <taxon>Bacteria</taxon>
        <taxon>Pseudomonadati</taxon>
        <taxon>Myxococcota</taxon>
        <taxon>Myxococcia</taxon>
        <taxon>Myxococcales</taxon>
        <taxon>Cystobacterineae</taxon>
        <taxon>Archangiaceae</taxon>
        <taxon>Hyalangium</taxon>
    </lineage>
</organism>
<dbReference type="InterPro" id="IPR042095">
    <property type="entry name" value="SUMF_sf"/>
</dbReference>
<dbReference type="PANTHER" id="PTHR43289:SF6">
    <property type="entry name" value="SERINE_THREONINE-PROTEIN KINASE NEKL-3"/>
    <property type="match status" value="1"/>
</dbReference>
<dbReference type="Proteomes" id="UP001291309">
    <property type="component" value="Unassembled WGS sequence"/>
</dbReference>
<dbReference type="PROSITE" id="PS50011">
    <property type="entry name" value="PROTEIN_KINASE_DOM"/>
    <property type="match status" value="1"/>
</dbReference>
<feature type="binding site" evidence="5">
    <location>
        <position position="54"/>
    </location>
    <ligand>
        <name>ATP</name>
        <dbReference type="ChEBI" id="CHEBI:30616"/>
    </ligand>
</feature>
<proteinExistence type="predicted"/>
<accession>A0ABU5H0H3</accession>
<dbReference type="InterPro" id="IPR016187">
    <property type="entry name" value="CTDL_fold"/>
</dbReference>
<evidence type="ECO:0000259" key="7">
    <source>
        <dbReference type="PROSITE" id="PS50011"/>
    </source>
</evidence>